<reference evidence="1 2" key="1">
    <citation type="submission" date="2015-10" db="EMBL/GenBank/DDBJ databases">
        <title>Draft genome sequence of Streptomyces caeruleatus NRRL B-24802, type strain for the species Streptomyces caeruleatus.</title>
        <authorList>
            <person name="Ruckert C."/>
            <person name="Winkler A."/>
            <person name="Kalinowski J."/>
            <person name="Kampfer P."/>
            <person name="Glaeser S."/>
        </authorList>
    </citation>
    <scope>NUCLEOTIDE SEQUENCE [LARGE SCALE GENOMIC DNA]</scope>
    <source>
        <strain evidence="1 2">NRRL B-24802</strain>
    </source>
</reference>
<dbReference type="Proteomes" id="UP000053429">
    <property type="component" value="Unassembled WGS sequence"/>
</dbReference>
<protein>
    <submittedName>
        <fullName evidence="1">Plasmid replication initiator protein</fullName>
    </submittedName>
</protein>
<evidence type="ECO:0000313" key="1">
    <source>
        <dbReference type="EMBL" id="KUN99133.1"/>
    </source>
</evidence>
<dbReference type="STRING" id="661399.AQJ67_25775"/>
<dbReference type="EMBL" id="LMWY01000034">
    <property type="protein sequence ID" value="KUN99133.1"/>
    <property type="molecule type" value="Genomic_DNA"/>
</dbReference>
<organism evidence="1 2">
    <name type="scientific">Streptomyces caeruleatus</name>
    <dbReference type="NCBI Taxonomy" id="661399"/>
    <lineage>
        <taxon>Bacteria</taxon>
        <taxon>Bacillati</taxon>
        <taxon>Actinomycetota</taxon>
        <taxon>Actinomycetes</taxon>
        <taxon>Kitasatosporales</taxon>
        <taxon>Streptomycetaceae</taxon>
        <taxon>Streptomyces</taxon>
    </lineage>
</organism>
<comment type="caution">
    <text evidence="1">The sequence shown here is derived from an EMBL/GenBank/DDBJ whole genome shotgun (WGS) entry which is preliminary data.</text>
</comment>
<dbReference type="AlphaFoldDB" id="A0A117RML7"/>
<evidence type="ECO:0000313" key="2">
    <source>
        <dbReference type="Proteomes" id="UP000053429"/>
    </source>
</evidence>
<proteinExistence type="predicted"/>
<dbReference type="Pfam" id="PF20199">
    <property type="entry name" value="RepSA"/>
    <property type="match status" value="1"/>
</dbReference>
<keyword evidence="2" id="KW-1185">Reference proteome</keyword>
<dbReference type="InterPro" id="IPR046828">
    <property type="entry name" value="RepSA"/>
</dbReference>
<accession>A0A117RML7</accession>
<gene>
    <name evidence="1" type="ORF">AQJ67_25775</name>
</gene>
<name>A0A117RML7_9ACTN</name>
<sequence length="471" mass="51332">MKNRSTELERERSLRLISDADRDLTRLVNDPKFSRWLAQIKAIGGCAHPIYLSGSTLTLNPVTGEVISSYSTADEPGERLAVRCGNRRASVCPTCSYLHAGDTYQLVRAGLSGGKGVPGAVTERPRLFVTLTAPSFGPVHHALDGTRCRPRWDDPACEHGRPLGCGRIHGEDDRLVGLPLCPDCYDYVSHVLWHAHAGRLWNLFTTAVRRRLASTGGIPRSKLREHLVVSFAKVAEYQKRAAIHFHAVVRLDGPDGPGSAPASWASEELLTDAVTHAAASTFVTVPESDAYGTERIGWGGQFDARPIHPAPDSDGPSGSAVAGYVAKYVTKGAAETGAGLDYRITTPDDIRAAVVTTHIRALMATCWRLGGLAELEHLRLRRWAHSLGYRGHILTKSRRYSTTYGALREERADHRRGGPAPGADTVTESAWRFAGSGYTPAESDFAAGIAEDHAMNIQLARESREEERRYA</sequence>